<dbReference type="InterPro" id="IPR013838">
    <property type="entry name" value="Beta-tubulin_BS"/>
</dbReference>
<dbReference type="InterPro" id="IPR027304">
    <property type="entry name" value="Trigger_fact/SurA_dom_sf"/>
</dbReference>
<evidence type="ECO:0000313" key="8">
    <source>
        <dbReference type="Proteomes" id="UP000503251"/>
    </source>
</evidence>
<evidence type="ECO:0000259" key="4">
    <source>
        <dbReference type="PROSITE" id="PS50198"/>
    </source>
</evidence>
<dbReference type="Pfam" id="PF13624">
    <property type="entry name" value="SurA_N_3"/>
    <property type="match status" value="1"/>
</dbReference>
<proteinExistence type="predicted"/>
<evidence type="ECO:0000313" key="5">
    <source>
        <dbReference type="EMBL" id="QJT08189.1"/>
    </source>
</evidence>
<sequence length="366" mass="39864">MREILISAIVTALVFIAAAPDHVQAAQIVDGIAAVVNGEVITIGDLDAQIDERLKQTGIPEGYTEEQVHEQGRRLMLESMINDILIQQEAERLGLEVSQADLENAIRKIREGNGLTVEQFRSQIALKNMTREEYAESVRKQLLKQRLIGYMVQHRVVVTDKELAEYASMMKQHSMPMGMGPMDMMMEAPAPDASAASEPSSMVELSIIIVGTQDEAEDLHNAVSSGKLSFADAAKQHSQGPGASEGGSLGTIALSELGAPIQQAVSKTSPGKVSDVFGLADQYAFIQLKSKQGPAQAAPQKEPEPEPEDNETATASAGPSPESVLSSLSQDEIDQLRNRLMQQKLEERFSDYMKQLRDKAVIRVNL</sequence>
<dbReference type="InterPro" id="IPR046357">
    <property type="entry name" value="PPIase_dom_sf"/>
</dbReference>
<dbReference type="InterPro" id="IPR000297">
    <property type="entry name" value="PPIase_PpiC"/>
</dbReference>
<evidence type="ECO:0000256" key="1">
    <source>
        <dbReference type="ARBA" id="ARBA00022729"/>
    </source>
</evidence>
<dbReference type="PROSITE" id="PS50198">
    <property type="entry name" value="PPIC_PPIASE_2"/>
    <property type="match status" value="1"/>
</dbReference>
<feature type="region of interest" description="Disordered" evidence="3">
    <location>
        <begin position="290"/>
        <end position="331"/>
    </location>
</feature>
<accession>A0A6P1ZII6</accession>
<dbReference type="Proteomes" id="UP000503251">
    <property type="component" value="Chromosome"/>
</dbReference>
<dbReference type="Gene3D" id="1.10.4030.10">
    <property type="entry name" value="Porin chaperone SurA, peptide-binding domain"/>
    <property type="match status" value="1"/>
</dbReference>
<evidence type="ECO:0000256" key="3">
    <source>
        <dbReference type="SAM" id="MobiDB-lite"/>
    </source>
</evidence>
<dbReference type="PROSITE" id="PS00228">
    <property type="entry name" value="TUBULIN_B_AUTOREG"/>
    <property type="match status" value="1"/>
</dbReference>
<keyword evidence="8" id="KW-1185">Reference proteome</keyword>
<dbReference type="Proteomes" id="UP000434052">
    <property type="component" value="Unassembled WGS sequence"/>
</dbReference>
<evidence type="ECO:0000256" key="2">
    <source>
        <dbReference type="PROSITE-ProRule" id="PRU00278"/>
    </source>
</evidence>
<reference evidence="6 7" key="1">
    <citation type="submission" date="2018-06" db="EMBL/GenBank/DDBJ databases">
        <title>Complete genome of Desulfovibrio marinus P48SEP.</title>
        <authorList>
            <person name="Crispim J.S."/>
            <person name="Vidigal P.M.P."/>
            <person name="Silva L.C.F."/>
            <person name="Araujo L.C."/>
            <person name="Laguardia C.N."/>
            <person name="Dias R.S."/>
            <person name="Sousa M.P."/>
            <person name="Paula S.O."/>
            <person name="Silva C."/>
        </authorList>
    </citation>
    <scope>NUCLEOTIDE SEQUENCE [LARGE SCALE GENOMIC DNA]</scope>
    <source>
        <strain evidence="6 7">P48SEP</strain>
    </source>
</reference>
<dbReference type="Pfam" id="PF00639">
    <property type="entry name" value="Rotamase"/>
    <property type="match status" value="1"/>
</dbReference>
<dbReference type="EMBL" id="QMIF01000003">
    <property type="protein sequence ID" value="TVM35084.1"/>
    <property type="molecule type" value="Genomic_DNA"/>
</dbReference>
<dbReference type="PANTHER" id="PTHR47637">
    <property type="entry name" value="CHAPERONE SURA"/>
    <property type="match status" value="1"/>
</dbReference>
<feature type="domain" description="PpiC" evidence="4">
    <location>
        <begin position="200"/>
        <end position="290"/>
    </location>
</feature>
<dbReference type="PANTHER" id="PTHR47637:SF1">
    <property type="entry name" value="CHAPERONE SURA"/>
    <property type="match status" value="1"/>
</dbReference>
<evidence type="ECO:0000313" key="6">
    <source>
        <dbReference type="EMBL" id="TVM35084.1"/>
    </source>
</evidence>
<protein>
    <recommendedName>
        <fullName evidence="4">PpiC domain-containing protein</fullName>
    </recommendedName>
</protein>
<name>A0A6P1ZII6_9BACT</name>
<keyword evidence="2" id="KW-0697">Rotamase</keyword>
<dbReference type="AlphaFoldDB" id="A0A6P1ZII6"/>
<dbReference type="RefSeq" id="WP_144234639.1">
    <property type="nucleotide sequence ID" value="NZ_CP039543.1"/>
</dbReference>
<dbReference type="GO" id="GO:0003755">
    <property type="term" value="F:peptidyl-prolyl cis-trans isomerase activity"/>
    <property type="evidence" value="ECO:0007669"/>
    <property type="project" value="UniProtKB-KW"/>
</dbReference>
<reference evidence="5 8" key="2">
    <citation type="submission" date="2019-04" db="EMBL/GenBank/DDBJ databases">
        <title>Isolation and culture of sulfate reducing bacteria from the cold seep of the South China Sea.</title>
        <authorList>
            <person name="Sun C."/>
            <person name="Liu R."/>
        </authorList>
    </citation>
    <scope>NUCLEOTIDE SEQUENCE [LARGE SCALE GENOMIC DNA]</scope>
    <source>
        <strain evidence="5 8">CS1</strain>
    </source>
</reference>
<dbReference type="OrthoDB" id="14196at2"/>
<dbReference type="EMBL" id="CP039543">
    <property type="protein sequence ID" value="QJT08189.1"/>
    <property type="molecule type" value="Genomic_DNA"/>
</dbReference>
<gene>
    <name evidence="6" type="ORF">DQK91_06705</name>
    <name evidence="5" type="ORF">E8L03_04285</name>
</gene>
<organism evidence="6 7">
    <name type="scientific">Oceanidesulfovibrio marinus</name>
    <dbReference type="NCBI Taxonomy" id="370038"/>
    <lineage>
        <taxon>Bacteria</taxon>
        <taxon>Pseudomonadati</taxon>
        <taxon>Thermodesulfobacteriota</taxon>
        <taxon>Desulfovibrionia</taxon>
        <taxon>Desulfovibrionales</taxon>
        <taxon>Desulfovibrionaceae</taxon>
        <taxon>Oceanidesulfovibrio</taxon>
    </lineage>
</organism>
<dbReference type="Gene3D" id="3.10.50.40">
    <property type="match status" value="1"/>
</dbReference>
<dbReference type="SUPFAM" id="SSF109998">
    <property type="entry name" value="Triger factor/SurA peptide-binding domain-like"/>
    <property type="match status" value="1"/>
</dbReference>
<keyword evidence="2" id="KW-0413">Isomerase</keyword>
<dbReference type="InterPro" id="IPR050280">
    <property type="entry name" value="OMP_Chaperone_SurA"/>
</dbReference>
<evidence type="ECO:0000313" key="7">
    <source>
        <dbReference type="Proteomes" id="UP000434052"/>
    </source>
</evidence>
<dbReference type="SUPFAM" id="SSF54534">
    <property type="entry name" value="FKBP-like"/>
    <property type="match status" value="1"/>
</dbReference>
<keyword evidence="1" id="KW-0732">Signal</keyword>